<feature type="region of interest" description="Disordered" evidence="4">
    <location>
        <begin position="1"/>
        <end position="102"/>
    </location>
</feature>
<dbReference type="OrthoDB" id="408728at2759"/>
<feature type="region of interest" description="Disordered" evidence="4">
    <location>
        <begin position="244"/>
        <end position="313"/>
    </location>
</feature>
<feature type="compositionally biased region" description="Polar residues" evidence="4">
    <location>
        <begin position="1"/>
        <end position="11"/>
    </location>
</feature>
<dbReference type="AlphaFoldDB" id="K8ECL9"/>
<dbReference type="PANTHER" id="PTHR14221">
    <property type="entry name" value="WD REPEAT DOMAIN 44"/>
    <property type="match status" value="1"/>
</dbReference>
<feature type="region of interest" description="Disordered" evidence="4">
    <location>
        <begin position="328"/>
        <end position="356"/>
    </location>
</feature>
<evidence type="ECO:0000256" key="2">
    <source>
        <dbReference type="ARBA" id="ARBA00022737"/>
    </source>
</evidence>
<proteinExistence type="predicted"/>
<dbReference type="SUPFAM" id="SSF50978">
    <property type="entry name" value="WD40 repeat-like"/>
    <property type="match status" value="1"/>
</dbReference>
<feature type="compositionally biased region" description="Basic and acidic residues" evidence="4">
    <location>
        <begin position="334"/>
        <end position="351"/>
    </location>
</feature>
<dbReference type="InterPro" id="IPR015943">
    <property type="entry name" value="WD40/YVTN_repeat-like_dom_sf"/>
</dbReference>
<feature type="compositionally biased region" description="Basic and acidic residues" evidence="4">
    <location>
        <begin position="12"/>
        <end position="29"/>
    </location>
</feature>
<feature type="compositionally biased region" description="Polar residues" evidence="4">
    <location>
        <begin position="134"/>
        <end position="147"/>
    </location>
</feature>
<dbReference type="RefSeq" id="XP_007514345.1">
    <property type="nucleotide sequence ID" value="XM_007514283.1"/>
</dbReference>
<dbReference type="Proteomes" id="UP000198341">
    <property type="component" value="Chromosome 3"/>
</dbReference>
<dbReference type="GeneID" id="19016953"/>
<evidence type="ECO:0000256" key="1">
    <source>
        <dbReference type="ARBA" id="ARBA00022574"/>
    </source>
</evidence>
<feature type="compositionally biased region" description="Basic and acidic residues" evidence="4">
    <location>
        <begin position="203"/>
        <end position="216"/>
    </location>
</feature>
<keyword evidence="2" id="KW-0677">Repeat</keyword>
<dbReference type="eggNOG" id="KOG0283">
    <property type="taxonomic scope" value="Eukaryota"/>
</dbReference>
<sequence length="849" mass="95405">MNTHENNQNDTNDQHERREEEDNNSEEKTASNTTETRSIFTGSNHTYSDHSSSDEDEDFASVGDECAARNITSAENNKEFDGEESDYYEPRDSLSQFSGSDRHLAEVLDRQLSAMGQSCADENSLDPEDLKAPSVQTDPTNPNNDILNSDMDESVSGGGTPRGIEAELRDPTKFTLKNLDTGAEYLVGEEAANALLHKKKKEKSGGGERRSEDRENAPTVTDLTTGTVMSVVEMERNVAIEAVTSPILNEVERRERLSMKEEGGEQSEDDGKTKKKGTSSTTADVVGDKKSTTKPRNPGRWLKKRSTEAWNKTKEVSKIAAEKIVETKSQLQHSLEDRKQERRAQEEENSSHHAQTIVKPGCEEVGQYLKVHVNRKGFKDFSKVKVIQSVKGHEGAVWCMKFSRTGKFLATAGQDRIVRVWTIQCMKSEAPENADESENYHEDGEIKTCSFKKRGESMFKDVPLRAYVGHKGDVLDLCWSHTDWLLSSSMDKTVRLWYTTMNECLRIFAHQDFVTAIDFNPVNDKYFVSGSLDGKLRLWNIPDHRVVDWVDIGEMVTAACFQSDGKCVVAGSYRGKCHFYQTVGFKFEYLTLLDIQNRRQRNPMGKKVTGLQFFPGDDRKLLVASNDSRLRIYDGYQLKTKYKGHKNKNSQIKATFSERGDFIICGSETEYLFVWPTVNTFIPSAFHGGYKKDKHATYETFAAQTDIVTTAVFAPEEVIMARMPENEKSAYVSRRKSDQEEIESLRILAAKELSEQVKQLRMNSEGNEKKDDKKDTPASSSNSIKAQASKWALEIAEAKKTCEASFRKAAGLGQIIVTAGYSGEIRIFENCGPPEQLSSSQVGKSSNKE</sequence>
<evidence type="ECO:0000256" key="3">
    <source>
        <dbReference type="PROSITE-ProRule" id="PRU00221"/>
    </source>
</evidence>
<feature type="repeat" description="WD" evidence="3">
    <location>
        <begin position="390"/>
        <end position="424"/>
    </location>
</feature>
<evidence type="ECO:0000313" key="5">
    <source>
        <dbReference type="EMBL" id="CCO15782.1"/>
    </source>
</evidence>
<dbReference type="SMART" id="SM00320">
    <property type="entry name" value="WD40"/>
    <property type="match status" value="6"/>
</dbReference>
<feature type="compositionally biased region" description="Polar residues" evidence="4">
    <location>
        <begin position="30"/>
        <end position="46"/>
    </location>
</feature>
<dbReference type="KEGG" id="bpg:Bathy03g04160"/>
<organism evidence="5 6">
    <name type="scientific">Bathycoccus prasinos</name>
    <dbReference type="NCBI Taxonomy" id="41875"/>
    <lineage>
        <taxon>Eukaryota</taxon>
        <taxon>Viridiplantae</taxon>
        <taxon>Chlorophyta</taxon>
        <taxon>Mamiellophyceae</taxon>
        <taxon>Mamiellales</taxon>
        <taxon>Bathycoccaceae</taxon>
        <taxon>Bathycoccus</taxon>
    </lineage>
</organism>
<feature type="repeat" description="WD" evidence="3">
    <location>
        <begin position="467"/>
        <end position="507"/>
    </location>
</feature>
<reference evidence="5 6" key="1">
    <citation type="submission" date="2011-10" db="EMBL/GenBank/DDBJ databases">
        <authorList>
            <person name="Genoscope - CEA"/>
        </authorList>
    </citation>
    <scope>NUCLEOTIDE SEQUENCE [LARGE SCALE GENOMIC DNA]</scope>
    <source>
        <strain evidence="5 6">RCC 1105</strain>
    </source>
</reference>
<feature type="compositionally biased region" description="Basic and acidic residues" evidence="4">
    <location>
        <begin position="250"/>
        <end position="263"/>
    </location>
</feature>
<evidence type="ECO:0000313" key="6">
    <source>
        <dbReference type="Proteomes" id="UP000198341"/>
    </source>
</evidence>
<dbReference type="PANTHER" id="PTHR14221:SF0">
    <property type="entry name" value="WD REPEAT-CONTAINING PROTEIN 44"/>
    <property type="match status" value="1"/>
</dbReference>
<gene>
    <name evidence="5" type="ORF">Bathy03g04160</name>
</gene>
<dbReference type="InterPro" id="IPR040324">
    <property type="entry name" value="WDR44/Dgr2"/>
</dbReference>
<feature type="region of interest" description="Disordered" evidence="4">
    <location>
        <begin position="115"/>
        <end position="169"/>
    </location>
</feature>
<dbReference type="InterPro" id="IPR001680">
    <property type="entry name" value="WD40_rpt"/>
</dbReference>
<feature type="region of interest" description="Disordered" evidence="4">
    <location>
        <begin position="193"/>
        <end position="224"/>
    </location>
</feature>
<dbReference type="PROSITE" id="PS50082">
    <property type="entry name" value="WD_REPEATS_2"/>
    <property type="match status" value="3"/>
</dbReference>
<dbReference type="Gene3D" id="2.130.10.10">
    <property type="entry name" value="YVTN repeat-like/Quinoprotein amine dehydrogenase"/>
    <property type="match status" value="1"/>
</dbReference>
<dbReference type="STRING" id="41875.K8ECL9"/>
<evidence type="ECO:0000256" key="4">
    <source>
        <dbReference type="SAM" id="MobiDB-lite"/>
    </source>
</evidence>
<dbReference type="InterPro" id="IPR020472">
    <property type="entry name" value="WD40_PAC1"/>
</dbReference>
<feature type="repeat" description="WD" evidence="3">
    <location>
        <begin position="507"/>
        <end position="541"/>
    </location>
</feature>
<protein>
    <submittedName>
        <fullName evidence="5">Uncharacterized protein</fullName>
    </submittedName>
</protein>
<feature type="region of interest" description="Disordered" evidence="4">
    <location>
        <begin position="759"/>
        <end position="784"/>
    </location>
</feature>
<dbReference type="EMBL" id="FO082276">
    <property type="protein sequence ID" value="CCO15782.1"/>
    <property type="molecule type" value="Genomic_DNA"/>
</dbReference>
<feature type="compositionally biased region" description="Basic and acidic residues" evidence="4">
    <location>
        <begin position="766"/>
        <end position="776"/>
    </location>
</feature>
<keyword evidence="1 3" id="KW-0853">WD repeat</keyword>
<dbReference type="PRINTS" id="PR00320">
    <property type="entry name" value="GPROTEINBRPT"/>
</dbReference>
<dbReference type="Pfam" id="PF00400">
    <property type="entry name" value="WD40"/>
    <property type="match status" value="3"/>
</dbReference>
<dbReference type="PROSITE" id="PS50294">
    <property type="entry name" value="WD_REPEATS_REGION"/>
    <property type="match status" value="3"/>
</dbReference>
<keyword evidence="6" id="KW-1185">Reference proteome</keyword>
<dbReference type="InterPro" id="IPR036322">
    <property type="entry name" value="WD40_repeat_dom_sf"/>
</dbReference>
<name>K8ECL9_9CHLO</name>
<accession>K8ECL9</accession>